<feature type="region of interest" description="Disordered" evidence="6">
    <location>
        <begin position="227"/>
        <end position="284"/>
    </location>
</feature>
<keyword evidence="3" id="KW-0521">NADP</keyword>
<keyword evidence="4" id="KW-0560">Oxidoreductase</keyword>
<feature type="compositionally biased region" description="Pro residues" evidence="6">
    <location>
        <begin position="258"/>
        <end position="277"/>
    </location>
</feature>
<reference evidence="8 9" key="1">
    <citation type="submission" date="2024-09" db="EMBL/GenBank/DDBJ databases">
        <title>A chromosome-level genome assembly of Gray's grenadier anchovy, Coilia grayii.</title>
        <authorList>
            <person name="Fu Z."/>
        </authorList>
    </citation>
    <scope>NUCLEOTIDE SEQUENCE [LARGE SCALE GENOMIC DNA]</scope>
    <source>
        <strain evidence="8">G4</strain>
        <tissue evidence="8">Muscle</tissue>
    </source>
</reference>
<dbReference type="GO" id="GO:0016491">
    <property type="term" value="F:oxidoreductase activity"/>
    <property type="evidence" value="ECO:0007669"/>
    <property type="project" value="UniProtKB-KW"/>
</dbReference>
<evidence type="ECO:0000256" key="6">
    <source>
        <dbReference type="SAM" id="MobiDB-lite"/>
    </source>
</evidence>
<dbReference type="SUPFAM" id="SSF51735">
    <property type="entry name" value="NAD(P)-binding Rossmann-fold domains"/>
    <property type="match status" value="1"/>
</dbReference>
<dbReference type="InterPro" id="IPR052148">
    <property type="entry name" value="SDR_family_member_7C"/>
</dbReference>
<keyword evidence="7" id="KW-0472">Membrane</keyword>
<dbReference type="PROSITE" id="PS00061">
    <property type="entry name" value="ADH_SHORT"/>
    <property type="match status" value="1"/>
</dbReference>
<evidence type="ECO:0000256" key="7">
    <source>
        <dbReference type="SAM" id="Phobius"/>
    </source>
</evidence>
<dbReference type="InterPro" id="IPR002347">
    <property type="entry name" value="SDR_fam"/>
</dbReference>
<protein>
    <submittedName>
        <fullName evidence="8">Uncharacterized protein</fullName>
    </submittedName>
</protein>
<sequence>MGLPSVMVLPMLVVVAAGIYYVYNEVIRFMSKSVVRNKVVVITDAVSGMGSECARLLHKGGARLVLCGPSWDKLESLHDSLCAGSDPSETFTPKLVLLDFCDTASMQDTAADVVECYGCVDIMICNSSMKVKAPVQNLSLEMDRNVMDMNYFGPITLVKGVLPSMISRRTGHFLLVNSIQGRLSVPFRTSYAASKHAVQAFFDCLRAEVEEYGISVSTISHTFINAKQQEETDPSSSSPSPSSPPATDAPAAEADNAPPAPPPSPPAPPSPSPPSPPSFSFSTSSPAVNTAIATTTITASKIFNSLQAYIISKLRNGVTPEELAKEIIRTVNWKRREVLMAHPIPQVALYIRCLLPSAFFSVVAAGVKDGDMADQLMK</sequence>
<evidence type="ECO:0000256" key="4">
    <source>
        <dbReference type="ARBA" id="ARBA00023002"/>
    </source>
</evidence>
<keyword evidence="7" id="KW-0812">Transmembrane</keyword>
<dbReference type="Gene3D" id="3.40.50.720">
    <property type="entry name" value="NAD(P)-binding Rossmann-like Domain"/>
    <property type="match status" value="1"/>
</dbReference>
<gene>
    <name evidence="8" type="ORF">ACEWY4_025678</name>
</gene>
<keyword evidence="2" id="KW-0732">Signal</keyword>
<proteinExistence type="inferred from homology"/>
<feature type="transmembrane region" description="Helical" evidence="7">
    <location>
        <begin position="6"/>
        <end position="23"/>
    </location>
</feature>
<organism evidence="8 9">
    <name type="scientific">Coilia grayii</name>
    <name type="common">Gray's grenadier anchovy</name>
    <dbReference type="NCBI Taxonomy" id="363190"/>
    <lineage>
        <taxon>Eukaryota</taxon>
        <taxon>Metazoa</taxon>
        <taxon>Chordata</taxon>
        <taxon>Craniata</taxon>
        <taxon>Vertebrata</taxon>
        <taxon>Euteleostomi</taxon>
        <taxon>Actinopterygii</taxon>
        <taxon>Neopterygii</taxon>
        <taxon>Teleostei</taxon>
        <taxon>Clupei</taxon>
        <taxon>Clupeiformes</taxon>
        <taxon>Clupeoidei</taxon>
        <taxon>Engraulidae</taxon>
        <taxon>Coilinae</taxon>
        <taxon>Coilia</taxon>
    </lineage>
</organism>
<feature type="transmembrane region" description="Helical" evidence="7">
    <location>
        <begin position="349"/>
        <end position="367"/>
    </location>
</feature>
<evidence type="ECO:0000256" key="2">
    <source>
        <dbReference type="ARBA" id="ARBA00022729"/>
    </source>
</evidence>
<dbReference type="InterPro" id="IPR036291">
    <property type="entry name" value="NAD(P)-bd_dom_sf"/>
</dbReference>
<dbReference type="Pfam" id="PF00106">
    <property type="entry name" value="adh_short"/>
    <property type="match status" value="1"/>
</dbReference>
<comment type="similarity">
    <text evidence="1">Belongs to the short-chain dehydrogenases/reductases (SDR) family.</text>
</comment>
<evidence type="ECO:0000313" key="8">
    <source>
        <dbReference type="EMBL" id="KAL2077993.1"/>
    </source>
</evidence>
<dbReference type="PRINTS" id="PR00081">
    <property type="entry name" value="GDHRDH"/>
</dbReference>
<name>A0ABD1ISM4_9TELE</name>
<comment type="caution">
    <text evidence="8">The sequence shown here is derived from an EMBL/GenBank/DDBJ whole genome shotgun (WGS) entry which is preliminary data.</text>
</comment>
<dbReference type="Proteomes" id="UP001591681">
    <property type="component" value="Unassembled WGS sequence"/>
</dbReference>
<feature type="compositionally biased region" description="Low complexity" evidence="6">
    <location>
        <begin position="234"/>
        <end position="257"/>
    </location>
</feature>
<keyword evidence="5" id="KW-0520">NAD</keyword>
<evidence type="ECO:0000313" key="9">
    <source>
        <dbReference type="Proteomes" id="UP001591681"/>
    </source>
</evidence>
<evidence type="ECO:0000256" key="1">
    <source>
        <dbReference type="ARBA" id="ARBA00006484"/>
    </source>
</evidence>
<dbReference type="EMBL" id="JBHFQA010000023">
    <property type="protein sequence ID" value="KAL2077993.1"/>
    <property type="molecule type" value="Genomic_DNA"/>
</dbReference>
<dbReference type="AlphaFoldDB" id="A0ABD1ISM4"/>
<keyword evidence="9" id="KW-1185">Reference proteome</keyword>
<dbReference type="InterPro" id="IPR020904">
    <property type="entry name" value="Sc_DH/Rdtase_CS"/>
</dbReference>
<dbReference type="PANTHER" id="PTHR44668">
    <property type="match status" value="1"/>
</dbReference>
<accession>A0ABD1ISM4</accession>
<dbReference type="PANTHER" id="PTHR44668:SF4">
    <property type="entry name" value="DEHYDROGENASE_REDUCTASE SDR FAMILY MEMBER 7C-A"/>
    <property type="match status" value="1"/>
</dbReference>
<evidence type="ECO:0000256" key="5">
    <source>
        <dbReference type="ARBA" id="ARBA00023027"/>
    </source>
</evidence>
<keyword evidence="7" id="KW-1133">Transmembrane helix</keyword>
<evidence type="ECO:0000256" key="3">
    <source>
        <dbReference type="ARBA" id="ARBA00022857"/>
    </source>
</evidence>